<dbReference type="EMBL" id="JBBPCO010000003">
    <property type="protein sequence ID" value="MEK8088953.1"/>
    <property type="molecule type" value="Genomic_DNA"/>
</dbReference>
<dbReference type="SUPFAM" id="SSF52091">
    <property type="entry name" value="SpoIIaa-like"/>
    <property type="match status" value="1"/>
</dbReference>
<dbReference type="Gene3D" id="3.30.750.24">
    <property type="entry name" value="STAS domain"/>
    <property type="match status" value="1"/>
</dbReference>
<comment type="caution">
    <text evidence="2">The sequence shown here is derived from an EMBL/GenBank/DDBJ whole genome shotgun (WGS) entry which is preliminary data.</text>
</comment>
<dbReference type="Pfam" id="PF13466">
    <property type="entry name" value="STAS_2"/>
    <property type="match status" value="1"/>
</dbReference>
<keyword evidence="3" id="KW-1185">Reference proteome</keyword>
<evidence type="ECO:0000313" key="2">
    <source>
        <dbReference type="EMBL" id="MEK8088953.1"/>
    </source>
</evidence>
<dbReference type="InterPro" id="IPR002645">
    <property type="entry name" value="STAS_dom"/>
</dbReference>
<dbReference type="RefSeq" id="WP_341370020.1">
    <property type="nucleotide sequence ID" value="NZ_JBBPCO010000003.1"/>
</dbReference>
<name>A0ABU9D897_9PROT</name>
<sequence length="104" mass="11144">MSALFEFRLQGDTAASVLSLRGELTIAALDEAYRSLGQALQGRELVEIDLAGLTRADSGAIALLLDIAGRARAAGLPVPRIIGLPAHLRELLDLYHLQHVFSLV</sequence>
<dbReference type="InterPro" id="IPR058548">
    <property type="entry name" value="MlaB-like_STAS"/>
</dbReference>
<feature type="domain" description="STAS" evidence="1">
    <location>
        <begin position="17"/>
        <end position="104"/>
    </location>
</feature>
<evidence type="ECO:0000259" key="1">
    <source>
        <dbReference type="PROSITE" id="PS50801"/>
    </source>
</evidence>
<dbReference type="InterPro" id="IPR036513">
    <property type="entry name" value="STAS_dom_sf"/>
</dbReference>
<protein>
    <submittedName>
        <fullName evidence="2">STAS domain-containing protein</fullName>
    </submittedName>
</protein>
<dbReference type="InterPro" id="IPR052746">
    <property type="entry name" value="MlaB_ABC_Transporter"/>
</dbReference>
<organism evidence="2 3">
    <name type="scientific">Thermithiobacillus plumbiphilus</name>
    <dbReference type="NCBI Taxonomy" id="1729899"/>
    <lineage>
        <taxon>Bacteria</taxon>
        <taxon>Pseudomonadati</taxon>
        <taxon>Pseudomonadota</taxon>
        <taxon>Acidithiobacillia</taxon>
        <taxon>Acidithiobacillales</taxon>
        <taxon>Thermithiobacillaceae</taxon>
        <taxon>Thermithiobacillus</taxon>
    </lineage>
</organism>
<dbReference type="PROSITE" id="PS50801">
    <property type="entry name" value="STAS"/>
    <property type="match status" value="1"/>
</dbReference>
<gene>
    <name evidence="2" type="ORF">WOB96_04165</name>
</gene>
<reference evidence="2 3" key="1">
    <citation type="submission" date="2024-04" db="EMBL/GenBank/DDBJ databases">
        <authorList>
            <person name="Abashina T."/>
            <person name="Shaikin A."/>
        </authorList>
    </citation>
    <scope>NUCLEOTIDE SEQUENCE [LARGE SCALE GENOMIC DNA]</scope>
    <source>
        <strain evidence="2 3">AAFK</strain>
    </source>
</reference>
<dbReference type="CDD" id="cd07043">
    <property type="entry name" value="STAS_anti-anti-sigma_factors"/>
    <property type="match status" value="1"/>
</dbReference>
<dbReference type="Proteomes" id="UP001446205">
    <property type="component" value="Unassembled WGS sequence"/>
</dbReference>
<accession>A0ABU9D897</accession>
<evidence type="ECO:0000313" key="3">
    <source>
        <dbReference type="Proteomes" id="UP001446205"/>
    </source>
</evidence>
<dbReference type="PANTHER" id="PTHR35849:SF1">
    <property type="entry name" value="INTERMEMBRANE PHOSPHOLIPID TRANSPORT SYSTEM BINDING PROTEIN MLAB"/>
    <property type="match status" value="1"/>
</dbReference>
<dbReference type="PANTHER" id="PTHR35849">
    <property type="entry name" value="BLR2341 PROTEIN"/>
    <property type="match status" value="1"/>
</dbReference>
<proteinExistence type="predicted"/>